<evidence type="ECO:0000256" key="6">
    <source>
        <dbReference type="ARBA" id="ARBA00023125"/>
    </source>
</evidence>
<dbReference type="InterPro" id="IPR036388">
    <property type="entry name" value="WH-like_DNA-bd_sf"/>
</dbReference>
<dbReference type="FunFam" id="1.10.10.10:FF:000057">
    <property type="entry name" value="Heat shock transcription factor 1"/>
    <property type="match status" value="1"/>
</dbReference>
<feature type="domain" description="HSF-type DNA-binding" evidence="13">
    <location>
        <begin position="10"/>
        <end position="103"/>
    </location>
</feature>
<sequence>MVKTTQNGSLLPPFLVKCYEMVDDQSTDALISWSKTNGSFVIWDESKFSSELLPKYFKHNNFSSFIRQLNIYGFRKTGTDRWEFANDGFVKGQKHLLKNISRRKQSQGIAQRKSSQQKEEDAGACEENENTGLWKEVESLKTDKNVLMQELIKLRQHQQTSQSKLLLLSEQLQGMEKNQQQMLSFIVMAMQNPGFLVQLLHPKENNWRMAEVGKNSLKEVTIDSEPVPSEGMIVRYQAPWNKSPEPLCIPTENSEESLLFDFSSDEMKDFFMNLDFMSVPLEEKLLYSENHSPIILPESADDGGMLELLLLSTPFLENIEDPELDTESGMKVETTWSGTQPKESDKFEFLTGGLENSQNLKMETSFKTQVDNSQNMEILTEQI</sequence>
<dbReference type="PANTHER" id="PTHR10015:SF325">
    <property type="entry name" value="HEAT STRESS TRANSCRIPTION FACTOR A-8"/>
    <property type="match status" value="1"/>
</dbReference>
<keyword evidence="6" id="KW-0238">DNA-binding</keyword>
<evidence type="ECO:0000256" key="9">
    <source>
        <dbReference type="ARBA" id="ARBA00055747"/>
    </source>
</evidence>
<comment type="subcellular location">
    <subcellularLocation>
        <location evidence="1">Nucleus</location>
    </subcellularLocation>
</comment>
<dbReference type="PANTHER" id="PTHR10015">
    <property type="entry name" value="HEAT SHOCK TRANSCRIPTION FACTOR"/>
    <property type="match status" value="1"/>
</dbReference>
<dbReference type="GO" id="GO:0005634">
    <property type="term" value="C:nucleus"/>
    <property type="evidence" value="ECO:0007669"/>
    <property type="project" value="UniProtKB-SubCell"/>
</dbReference>
<dbReference type="GO" id="GO:0006357">
    <property type="term" value="P:regulation of transcription by RNA polymerase II"/>
    <property type="evidence" value="ECO:0007669"/>
    <property type="project" value="TreeGrafter"/>
</dbReference>
<accession>A0A5J5AGR9</accession>
<evidence type="ECO:0000256" key="10">
    <source>
        <dbReference type="ARBA" id="ARBA00081483"/>
    </source>
</evidence>
<evidence type="ECO:0000256" key="5">
    <source>
        <dbReference type="ARBA" id="ARBA00023016"/>
    </source>
</evidence>
<keyword evidence="8" id="KW-0539">Nucleus</keyword>
<comment type="similarity">
    <text evidence="2 11">Belongs to the HSF family.</text>
</comment>
<keyword evidence="15" id="KW-1185">Reference proteome</keyword>
<reference evidence="14 15" key="1">
    <citation type="submission" date="2019-09" db="EMBL/GenBank/DDBJ databases">
        <title>A chromosome-level genome assembly of the Chinese tupelo Nyssa sinensis.</title>
        <authorList>
            <person name="Yang X."/>
            <person name="Kang M."/>
            <person name="Yang Y."/>
            <person name="Xiong H."/>
            <person name="Wang M."/>
            <person name="Zhang Z."/>
            <person name="Wang Z."/>
            <person name="Wu H."/>
            <person name="Ma T."/>
            <person name="Liu J."/>
            <person name="Xi Z."/>
        </authorList>
    </citation>
    <scope>NUCLEOTIDE SEQUENCE [LARGE SCALE GENOMIC DNA]</scope>
    <source>
        <strain evidence="14">J267</strain>
        <tissue evidence="14">Leaf</tissue>
    </source>
</reference>
<proteinExistence type="inferred from homology"/>
<evidence type="ECO:0000256" key="7">
    <source>
        <dbReference type="ARBA" id="ARBA00023163"/>
    </source>
</evidence>
<keyword evidence="4" id="KW-0805">Transcription regulation</keyword>
<dbReference type="OrthoDB" id="60033at2759"/>
<dbReference type="AlphaFoldDB" id="A0A5J5AGR9"/>
<comment type="function">
    <text evidence="9">DNA-binding protein that specifically binds heat shock promoter elements (HSE) and activates transcription.</text>
</comment>
<evidence type="ECO:0000313" key="15">
    <source>
        <dbReference type="Proteomes" id="UP000325577"/>
    </source>
</evidence>
<feature type="region of interest" description="Disordered" evidence="12">
    <location>
        <begin position="104"/>
        <end position="126"/>
    </location>
</feature>
<organism evidence="14 15">
    <name type="scientific">Nyssa sinensis</name>
    <dbReference type="NCBI Taxonomy" id="561372"/>
    <lineage>
        <taxon>Eukaryota</taxon>
        <taxon>Viridiplantae</taxon>
        <taxon>Streptophyta</taxon>
        <taxon>Embryophyta</taxon>
        <taxon>Tracheophyta</taxon>
        <taxon>Spermatophyta</taxon>
        <taxon>Magnoliopsida</taxon>
        <taxon>eudicotyledons</taxon>
        <taxon>Gunneridae</taxon>
        <taxon>Pentapetalae</taxon>
        <taxon>asterids</taxon>
        <taxon>Cornales</taxon>
        <taxon>Nyssaceae</taxon>
        <taxon>Nyssa</taxon>
    </lineage>
</organism>
<evidence type="ECO:0000259" key="13">
    <source>
        <dbReference type="SMART" id="SM00415"/>
    </source>
</evidence>
<dbReference type="GO" id="GO:0034605">
    <property type="term" value="P:cellular response to heat"/>
    <property type="evidence" value="ECO:0007669"/>
    <property type="project" value="TreeGrafter"/>
</dbReference>
<dbReference type="Proteomes" id="UP000325577">
    <property type="component" value="Linkage Group LG20"/>
</dbReference>
<evidence type="ECO:0000256" key="4">
    <source>
        <dbReference type="ARBA" id="ARBA00023015"/>
    </source>
</evidence>
<dbReference type="EMBL" id="CM018044">
    <property type="protein sequence ID" value="KAA8529790.1"/>
    <property type="molecule type" value="Genomic_DNA"/>
</dbReference>
<keyword evidence="5" id="KW-0346">Stress response</keyword>
<evidence type="ECO:0000256" key="3">
    <source>
        <dbReference type="ARBA" id="ARBA00022553"/>
    </source>
</evidence>
<dbReference type="PRINTS" id="PR00056">
    <property type="entry name" value="HSFDOMAIN"/>
</dbReference>
<dbReference type="InterPro" id="IPR000232">
    <property type="entry name" value="HSF_DNA-bd"/>
</dbReference>
<keyword evidence="3" id="KW-0597">Phosphoprotein</keyword>
<evidence type="ECO:0000313" key="14">
    <source>
        <dbReference type="EMBL" id="KAA8529790.1"/>
    </source>
</evidence>
<dbReference type="Gene3D" id="1.10.10.10">
    <property type="entry name" value="Winged helix-like DNA-binding domain superfamily/Winged helix DNA-binding domain"/>
    <property type="match status" value="1"/>
</dbReference>
<protein>
    <recommendedName>
        <fullName evidence="10">Heat stress transcription factor</fullName>
    </recommendedName>
</protein>
<dbReference type="SMART" id="SM00415">
    <property type="entry name" value="HSF"/>
    <property type="match status" value="1"/>
</dbReference>
<dbReference type="Pfam" id="PF00447">
    <property type="entry name" value="HSF_DNA-bind"/>
    <property type="match status" value="1"/>
</dbReference>
<gene>
    <name evidence="14" type="ORF">F0562_034110</name>
</gene>
<evidence type="ECO:0000256" key="1">
    <source>
        <dbReference type="ARBA" id="ARBA00004123"/>
    </source>
</evidence>
<evidence type="ECO:0000256" key="11">
    <source>
        <dbReference type="RuleBase" id="RU004020"/>
    </source>
</evidence>
<name>A0A5J5AGR9_9ASTE</name>
<dbReference type="GO" id="GO:0000978">
    <property type="term" value="F:RNA polymerase II cis-regulatory region sequence-specific DNA binding"/>
    <property type="evidence" value="ECO:0007669"/>
    <property type="project" value="TreeGrafter"/>
</dbReference>
<evidence type="ECO:0000256" key="12">
    <source>
        <dbReference type="SAM" id="MobiDB-lite"/>
    </source>
</evidence>
<evidence type="ECO:0000256" key="2">
    <source>
        <dbReference type="ARBA" id="ARBA00006403"/>
    </source>
</evidence>
<dbReference type="SUPFAM" id="SSF46785">
    <property type="entry name" value="Winged helix' DNA-binding domain"/>
    <property type="match status" value="1"/>
</dbReference>
<evidence type="ECO:0000256" key="8">
    <source>
        <dbReference type="ARBA" id="ARBA00023242"/>
    </source>
</evidence>
<dbReference type="GO" id="GO:0003700">
    <property type="term" value="F:DNA-binding transcription factor activity"/>
    <property type="evidence" value="ECO:0007669"/>
    <property type="project" value="InterPro"/>
</dbReference>
<dbReference type="InterPro" id="IPR036390">
    <property type="entry name" value="WH_DNA-bd_sf"/>
</dbReference>
<keyword evidence="7" id="KW-0804">Transcription</keyword>